<name>A0A225ULE1_9STRA</name>
<reference evidence="3" key="1">
    <citation type="submission" date="2017-03" db="EMBL/GenBank/DDBJ databases">
        <title>Phytopthora megakarya and P. palmivora, two closely related causual agents of cacao black pod achieved similar genome size and gene model numbers by different mechanisms.</title>
        <authorList>
            <person name="Ali S."/>
            <person name="Shao J."/>
            <person name="Larry D.J."/>
            <person name="Kronmiller B."/>
            <person name="Shen D."/>
            <person name="Strem M.D."/>
            <person name="Melnick R.L."/>
            <person name="Guiltinan M.J."/>
            <person name="Tyler B.M."/>
            <person name="Meinhardt L.W."/>
            <person name="Bailey B.A."/>
        </authorList>
    </citation>
    <scope>NUCLEOTIDE SEQUENCE [LARGE SCALE GENOMIC DNA]</scope>
    <source>
        <strain evidence="3">zdho120</strain>
    </source>
</reference>
<comment type="caution">
    <text evidence="2">The sequence shown here is derived from an EMBL/GenBank/DDBJ whole genome shotgun (WGS) entry which is preliminary data.</text>
</comment>
<gene>
    <name evidence="2" type="ORF">PHMEG_00036711</name>
</gene>
<dbReference type="AlphaFoldDB" id="A0A225ULE1"/>
<protein>
    <submittedName>
        <fullName evidence="2">Uncharacterized protein</fullName>
    </submittedName>
</protein>
<keyword evidence="1" id="KW-0472">Membrane</keyword>
<dbReference type="Proteomes" id="UP000198211">
    <property type="component" value="Unassembled WGS sequence"/>
</dbReference>
<feature type="transmembrane region" description="Helical" evidence="1">
    <location>
        <begin position="20"/>
        <end position="45"/>
    </location>
</feature>
<dbReference type="EMBL" id="NBNE01015482">
    <property type="protein sequence ID" value="OWY93768.1"/>
    <property type="molecule type" value="Genomic_DNA"/>
</dbReference>
<proteinExistence type="predicted"/>
<evidence type="ECO:0000313" key="3">
    <source>
        <dbReference type="Proteomes" id="UP000198211"/>
    </source>
</evidence>
<accession>A0A225ULE1</accession>
<evidence type="ECO:0000256" key="1">
    <source>
        <dbReference type="SAM" id="Phobius"/>
    </source>
</evidence>
<sequence length="69" mass="7421">MALATSNPTNRQSSWGMIGFIAVISFWMSRLVSAAAGVLPFAACFENISSDTAHRHLRNAVGASRDDTH</sequence>
<keyword evidence="1" id="KW-0812">Transmembrane</keyword>
<evidence type="ECO:0000313" key="2">
    <source>
        <dbReference type="EMBL" id="OWY93768.1"/>
    </source>
</evidence>
<organism evidence="2 3">
    <name type="scientific">Phytophthora megakarya</name>
    <dbReference type="NCBI Taxonomy" id="4795"/>
    <lineage>
        <taxon>Eukaryota</taxon>
        <taxon>Sar</taxon>
        <taxon>Stramenopiles</taxon>
        <taxon>Oomycota</taxon>
        <taxon>Peronosporomycetes</taxon>
        <taxon>Peronosporales</taxon>
        <taxon>Peronosporaceae</taxon>
        <taxon>Phytophthora</taxon>
    </lineage>
</organism>
<keyword evidence="1" id="KW-1133">Transmembrane helix</keyword>
<keyword evidence="3" id="KW-1185">Reference proteome</keyword>